<keyword evidence="1" id="KW-1133">Transmembrane helix</keyword>
<keyword evidence="1" id="KW-0472">Membrane</keyword>
<name>A0A132N6U6_9ACTN</name>
<gene>
    <name evidence="2" type="ORF">TH66_00675</name>
</gene>
<dbReference type="PATRIC" id="fig|1469144.8.peg.1596"/>
<dbReference type="AlphaFoldDB" id="A0A132N6U6"/>
<feature type="transmembrane region" description="Helical" evidence="1">
    <location>
        <begin position="18"/>
        <end position="39"/>
    </location>
</feature>
<evidence type="ECO:0000313" key="3">
    <source>
        <dbReference type="Proteomes" id="UP000070659"/>
    </source>
</evidence>
<proteinExistence type="predicted"/>
<sequence>MVSTTGEIQRAAARRMRLLVVGLLALVMVLAAAVVWLAATRPDGDAADQGAPAPAGRASAPATVTPGAAYVAPARWVTLPAGAAQVDEYPVRFPHTPEGAAALAVAAVEYGWSLDPEHSTRVAALYAAPQVAQRAQAAAATMAAQWRQQLGLPTAGPVPAGAHVVARPIAVQWQAQGVDRVRVSVLAEVEQAAGEAQPARAELAAVTSDVVWVPGANPNGGDWRYLLSDSPLPTPQPAQIGTEEFNAAGWTAIQEVRQ</sequence>
<accession>A0A132N6U6</accession>
<dbReference type="EMBL" id="JYIJ01000009">
    <property type="protein sequence ID" value="KWX05875.1"/>
    <property type="molecule type" value="Genomic_DNA"/>
</dbReference>
<comment type="caution">
    <text evidence="2">The sequence shown here is derived from an EMBL/GenBank/DDBJ whole genome shotgun (WGS) entry which is preliminary data.</text>
</comment>
<evidence type="ECO:0000256" key="1">
    <source>
        <dbReference type="SAM" id="Phobius"/>
    </source>
</evidence>
<dbReference type="Proteomes" id="UP000070659">
    <property type="component" value="Unassembled WGS sequence"/>
</dbReference>
<evidence type="ECO:0000313" key="2">
    <source>
        <dbReference type="EMBL" id="KWX05875.1"/>
    </source>
</evidence>
<reference evidence="2 3" key="1">
    <citation type="submission" date="2015-02" db="EMBL/GenBank/DDBJ databases">
        <title>Physiological reanalysis, assessment of diazotrophy, and genome sequences of multiple isolates of Streptomyces thermoautotrophicus.</title>
        <authorList>
            <person name="MacKellar D.C."/>
            <person name="Lieber L."/>
            <person name="Norman J."/>
            <person name="Bolger A."/>
            <person name="Tobin C."/>
            <person name="Murray J.W."/>
            <person name="Prell J."/>
        </authorList>
    </citation>
    <scope>NUCLEOTIDE SEQUENCE [LARGE SCALE GENOMIC DNA]</scope>
    <source>
        <strain evidence="2 3">UBT1</strain>
    </source>
</reference>
<organism evidence="2 3">
    <name type="scientific">Carbonactinospora thermoautotrophica</name>
    <dbReference type="NCBI Taxonomy" id="1469144"/>
    <lineage>
        <taxon>Bacteria</taxon>
        <taxon>Bacillati</taxon>
        <taxon>Actinomycetota</taxon>
        <taxon>Actinomycetes</taxon>
        <taxon>Kitasatosporales</taxon>
        <taxon>Carbonactinosporaceae</taxon>
        <taxon>Carbonactinospora</taxon>
    </lineage>
</organism>
<keyword evidence="1" id="KW-0812">Transmembrane</keyword>
<protein>
    <submittedName>
        <fullName evidence="2">Uncharacterized protein</fullName>
    </submittedName>
</protein>